<feature type="transmembrane region" description="Helical" evidence="2">
    <location>
        <begin position="6"/>
        <end position="28"/>
    </location>
</feature>
<evidence type="ECO:0000256" key="1">
    <source>
        <dbReference type="SAM" id="Coils"/>
    </source>
</evidence>
<evidence type="ECO:0000256" key="2">
    <source>
        <dbReference type="SAM" id="Phobius"/>
    </source>
</evidence>
<keyword evidence="2" id="KW-0472">Membrane</keyword>
<dbReference type="Proteomes" id="UP000278746">
    <property type="component" value="Unassembled WGS sequence"/>
</dbReference>
<keyword evidence="1" id="KW-0175">Coiled coil</keyword>
<evidence type="ECO:0000313" key="3">
    <source>
        <dbReference type="EMBL" id="RNA70460.1"/>
    </source>
</evidence>
<comment type="caution">
    <text evidence="3">The sequence shown here is derived from an EMBL/GenBank/DDBJ whole genome shotgun (WGS) entry which is preliminary data.</text>
</comment>
<name>A0A3M7TXY3_9BACI</name>
<dbReference type="RefSeq" id="WP_122898277.1">
    <property type="nucleotide sequence ID" value="NZ_RHIB01000001.1"/>
</dbReference>
<gene>
    <name evidence="3" type="ORF">EBO34_11220</name>
</gene>
<dbReference type="AlphaFoldDB" id="A0A3M7TXY3"/>
<keyword evidence="2" id="KW-1133">Transmembrane helix</keyword>
<reference evidence="3 4" key="1">
    <citation type="submission" date="2018-10" db="EMBL/GenBank/DDBJ databases">
        <title>Bacillus Keqinensis sp. nov., a moderately halophilic bacterium isolated from a saline-alkaline lake.</title>
        <authorList>
            <person name="Wang H."/>
        </authorList>
    </citation>
    <scope>NUCLEOTIDE SEQUENCE [LARGE SCALE GENOMIC DNA]</scope>
    <source>
        <strain evidence="3 4">KQ-3</strain>
    </source>
</reference>
<dbReference type="EMBL" id="RHIB01000001">
    <property type="protein sequence ID" value="RNA70460.1"/>
    <property type="molecule type" value="Genomic_DNA"/>
</dbReference>
<feature type="transmembrane region" description="Helical" evidence="2">
    <location>
        <begin position="40"/>
        <end position="61"/>
    </location>
</feature>
<protein>
    <submittedName>
        <fullName evidence="3">Uncharacterized protein</fullName>
    </submittedName>
</protein>
<keyword evidence="4" id="KW-1185">Reference proteome</keyword>
<feature type="transmembrane region" description="Helical" evidence="2">
    <location>
        <begin position="73"/>
        <end position="93"/>
    </location>
</feature>
<feature type="coiled-coil region" evidence="1">
    <location>
        <begin position="254"/>
        <end position="281"/>
    </location>
</feature>
<accession>A0A3M7TXY3</accession>
<proteinExistence type="predicted"/>
<keyword evidence="2" id="KW-0812">Transmembrane</keyword>
<organism evidence="3 4">
    <name type="scientific">Alteribacter keqinensis</name>
    <dbReference type="NCBI Taxonomy" id="2483800"/>
    <lineage>
        <taxon>Bacteria</taxon>
        <taxon>Bacillati</taxon>
        <taxon>Bacillota</taxon>
        <taxon>Bacilli</taxon>
        <taxon>Bacillales</taxon>
        <taxon>Bacillaceae</taxon>
        <taxon>Alteribacter</taxon>
    </lineage>
</organism>
<sequence length="335" mass="39394">MPYFRIIITGFAKLLSKVFSMATLTFFGRIPSKDNSKVSLMGLLSLYWLYVFLSVLFPDLAEMFIPFVPDDDTIVRITSIAIFIILPLVVGFISTRMENRSEDKMLVKQVLMGYPYAFTLGLLSTLLVIVIPIIKIPNFLKFHEQAQFAIMIRKGKYEDVLEDIQSILDKHNIKSEVHSPNKFIWTCFITLSYVLERIYNRELSKKMKYITVEVEGKEVEITLHATDISMIGPRKQVYYIKHTLSEELEPANLYFSWDDTIQDMEDDIRELKRKFDDGEEVTSESITEISDRLRNTPLTNEDWNAVRRQIYKLEREYYKQLYHNEKKDKSDEKQL</sequence>
<evidence type="ECO:0000313" key="4">
    <source>
        <dbReference type="Proteomes" id="UP000278746"/>
    </source>
</evidence>
<feature type="transmembrane region" description="Helical" evidence="2">
    <location>
        <begin position="114"/>
        <end position="134"/>
    </location>
</feature>
<dbReference type="OrthoDB" id="5242965at2"/>